<dbReference type="EMBL" id="CM041553">
    <property type="protein sequence ID" value="KAI3352407.1"/>
    <property type="molecule type" value="Genomic_DNA"/>
</dbReference>
<sequence>MPICWLISEEDSHEPIRLPHLQSVVLGRGPETTIKDKKCSRQQVELKAECNKGYVKVKQLGLNPTSVDSVVVGKDNEVKMKPGQQLHIVNELYPYTVQFKEDPTGDHGGTKRPRETATGDSKSHVEAPNMKAAKHTEKASVSVSHGEATKTSGGFGHWSQSLKMSMQDPKMQVYKDDKVVVIKDKYPKARYHWLVLPWQAISSLKALRSKHCDLVKHMQKVADQIVQQCPDASTLRFRTGHIHLHVISQDFDSACFKNKKHWNSFTTDFFIDSHDVIQMLETNGTVSIKEGANELLKLPLRCHVCRKELPTIPALKEHLKSHFPR</sequence>
<protein>
    <submittedName>
        <fullName evidence="1">Uncharacterized protein</fullName>
    </submittedName>
</protein>
<reference evidence="1" key="1">
    <citation type="submission" date="2022-04" db="EMBL/GenBank/DDBJ databases">
        <title>Jade perch genome.</title>
        <authorList>
            <person name="Chao B."/>
        </authorList>
    </citation>
    <scope>NUCLEOTIDE SEQUENCE</scope>
    <source>
        <strain evidence="1">CB-2022</strain>
    </source>
</reference>
<organism evidence="1 2">
    <name type="scientific">Scortum barcoo</name>
    <name type="common">barcoo grunter</name>
    <dbReference type="NCBI Taxonomy" id="214431"/>
    <lineage>
        <taxon>Eukaryota</taxon>
        <taxon>Metazoa</taxon>
        <taxon>Chordata</taxon>
        <taxon>Craniata</taxon>
        <taxon>Vertebrata</taxon>
        <taxon>Euteleostomi</taxon>
        <taxon>Actinopterygii</taxon>
        <taxon>Neopterygii</taxon>
        <taxon>Teleostei</taxon>
        <taxon>Neoteleostei</taxon>
        <taxon>Acanthomorphata</taxon>
        <taxon>Eupercaria</taxon>
        <taxon>Centrarchiformes</taxon>
        <taxon>Terapontoidei</taxon>
        <taxon>Terapontidae</taxon>
        <taxon>Scortum</taxon>
    </lineage>
</organism>
<keyword evidence="2" id="KW-1185">Reference proteome</keyword>
<name>A0ACB8V9Q2_9TELE</name>
<gene>
    <name evidence="1" type="ORF">L3Q82_005367</name>
</gene>
<comment type="caution">
    <text evidence="1">The sequence shown here is derived from an EMBL/GenBank/DDBJ whole genome shotgun (WGS) entry which is preliminary data.</text>
</comment>
<proteinExistence type="predicted"/>
<evidence type="ECO:0000313" key="2">
    <source>
        <dbReference type="Proteomes" id="UP000831701"/>
    </source>
</evidence>
<accession>A0ACB8V9Q2</accession>
<evidence type="ECO:0000313" key="1">
    <source>
        <dbReference type="EMBL" id="KAI3352407.1"/>
    </source>
</evidence>
<dbReference type="Proteomes" id="UP000831701">
    <property type="component" value="Chromosome 23"/>
</dbReference>